<feature type="domain" description="Histidine kinase" evidence="7">
    <location>
        <begin position="709"/>
        <end position="935"/>
    </location>
</feature>
<dbReference type="Gene3D" id="2.10.70.100">
    <property type="match status" value="2"/>
</dbReference>
<evidence type="ECO:0000313" key="11">
    <source>
        <dbReference type="Proteomes" id="UP001597469"/>
    </source>
</evidence>
<evidence type="ECO:0000256" key="6">
    <source>
        <dbReference type="SAM" id="Coils"/>
    </source>
</evidence>
<dbReference type="EMBL" id="JBHULN010000004">
    <property type="protein sequence ID" value="MFD2570812.1"/>
    <property type="molecule type" value="Genomic_DNA"/>
</dbReference>
<dbReference type="InterPro" id="IPR052162">
    <property type="entry name" value="Sensor_kinase/Photoreceptor"/>
</dbReference>
<feature type="coiled-coil region" evidence="6">
    <location>
        <begin position="654"/>
        <end position="695"/>
    </location>
</feature>
<evidence type="ECO:0000313" key="10">
    <source>
        <dbReference type="EMBL" id="MFD2570812.1"/>
    </source>
</evidence>
<evidence type="ECO:0000256" key="3">
    <source>
        <dbReference type="ARBA" id="ARBA00022553"/>
    </source>
</evidence>
<name>A0ABW5M2M6_9BACT</name>
<dbReference type="InterPro" id="IPR003594">
    <property type="entry name" value="HATPase_dom"/>
</dbReference>
<proteinExistence type="predicted"/>
<evidence type="ECO:0000256" key="1">
    <source>
        <dbReference type="ARBA" id="ARBA00000085"/>
    </source>
</evidence>
<dbReference type="SUPFAM" id="SSF47384">
    <property type="entry name" value="Homodimeric domain of signal transducing histidine kinase"/>
    <property type="match status" value="1"/>
</dbReference>
<protein>
    <recommendedName>
        <fullName evidence="2">histidine kinase</fullName>
        <ecNumber evidence="2">2.7.13.3</ecNumber>
    </recommendedName>
</protein>
<dbReference type="InterPro" id="IPR013655">
    <property type="entry name" value="PAS_fold_3"/>
</dbReference>
<dbReference type="PANTHER" id="PTHR43304">
    <property type="entry name" value="PHYTOCHROME-LIKE PROTEIN CPH1"/>
    <property type="match status" value="1"/>
</dbReference>
<dbReference type="Proteomes" id="UP001597469">
    <property type="component" value="Unassembled WGS sequence"/>
</dbReference>
<dbReference type="PANTHER" id="PTHR43304:SF1">
    <property type="entry name" value="PAC DOMAIN-CONTAINING PROTEIN"/>
    <property type="match status" value="1"/>
</dbReference>
<dbReference type="CDD" id="cd00130">
    <property type="entry name" value="PAS"/>
    <property type="match status" value="2"/>
</dbReference>
<reference evidence="11" key="1">
    <citation type="journal article" date="2019" name="Int. J. Syst. Evol. Microbiol.">
        <title>The Global Catalogue of Microorganisms (GCM) 10K type strain sequencing project: providing services to taxonomists for standard genome sequencing and annotation.</title>
        <authorList>
            <consortium name="The Broad Institute Genomics Platform"/>
            <consortium name="The Broad Institute Genome Sequencing Center for Infectious Disease"/>
            <person name="Wu L."/>
            <person name="Ma J."/>
        </authorList>
    </citation>
    <scope>NUCLEOTIDE SEQUENCE [LARGE SCALE GENOMIC DNA]</scope>
    <source>
        <strain evidence="11">KCTC 42805</strain>
    </source>
</reference>
<dbReference type="InterPro" id="IPR004358">
    <property type="entry name" value="Sig_transdc_His_kin-like_C"/>
</dbReference>
<dbReference type="SMART" id="SM00086">
    <property type="entry name" value="PAC"/>
    <property type="match status" value="4"/>
</dbReference>
<evidence type="ECO:0000256" key="2">
    <source>
        <dbReference type="ARBA" id="ARBA00012438"/>
    </source>
</evidence>
<dbReference type="Pfam" id="PF08448">
    <property type="entry name" value="PAS_4"/>
    <property type="match status" value="2"/>
</dbReference>
<sequence>MAGDHKSSESKPLTEHLDTDFALKAAKLGVWELDPVTNLINWNDRCRELFGLAKDNLLPYEQAITHIHPDDVNRVDQAVKWAMDSKSGGALDVTYRTIGTDNGVVRWVRCVGQGYFNTVGEVYRFAGIAQDVTQYVQRQQIEANERQFRAVVERFPVATALFSGPEFVITLANERVLEYWGRKREQVMNKPLFEALPEVSGQGFEELLTHVYTTGERFVAKELTVMLERNGQVERTYIDFVYEPFYGPDGTITGITVGCTEITEQVEARQKILESEIKFRTLIEEAPVATCLFVGRNLIIEVANDVMIGYWGKNRSVIGKPLAEAVPELQGQPFLQILDDVFTTGTTYKAKATPANLEVDGVLGTYYFDFTYKPLRNSTGEVYAIMDMAVDVTEEVLAKKKLEENEAYFRHLTDTVPAILWLTEPDGYCSYLNKQWYEYTGQTQAEAEGFGWLDATHPDDKEEAGRLFLSANEKQTSFSTLYRLRRKDGTYRWAIDTGNPRISTNGDYEGIIGTVIDVHDEIIARQELEEAEASLRQAVELAKLATWSMDIATGNFTYSERFMEWLGFSEATKTLDEAHNPLPDEHRQRVADAITTAIQPGSSGFYENEHPIVNRLTGQVRIIHAQGQVFYDTKGTPTVLKGIAQDITEQRNIQLALEQKVQQRTQELETVNEELGATNEELAATNEELAESNELLIRSNDNLQRFAYVASHDLQEPLRKIQSFGDLLKNQYADRLGEGVDNLVRMQSAASRMSILIKDLLSFSRISTQQDTVVPVSLTTVVNNVLLDLDLRIQETRAVVRVEPLPVIQGDPSQLGQLFQNLINNALKFSRAGLPPIIQIKTHQVSAAHLPVSVKPTRTAKVYHCISISDNGIGFDEKYVDRIFQVFQRLHGRNEFSGTGIGLAICEKVAANHGGAITATSQPGQGATFHVYLPA</sequence>
<keyword evidence="3" id="KW-0597">Phosphoprotein</keyword>
<dbReference type="EC" id="2.7.13.3" evidence="2"/>
<dbReference type="Pfam" id="PF02518">
    <property type="entry name" value="HATPase_c"/>
    <property type="match status" value="1"/>
</dbReference>
<dbReference type="InterPro" id="IPR000014">
    <property type="entry name" value="PAS"/>
</dbReference>
<dbReference type="Gene3D" id="3.30.450.20">
    <property type="entry name" value="PAS domain"/>
    <property type="match status" value="5"/>
</dbReference>
<keyword evidence="6" id="KW-0175">Coiled coil</keyword>
<gene>
    <name evidence="10" type="ORF">ACFSUS_09230</name>
</gene>
<dbReference type="PROSITE" id="PS50113">
    <property type="entry name" value="PAC"/>
    <property type="match status" value="4"/>
</dbReference>
<dbReference type="CDD" id="cd00082">
    <property type="entry name" value="HisKA"/>
    <property type="match status" value="1"/>
</dbReference>
<dbReference type="SUPFAM" id="SSF55874">
    <property type="entry name" value="ATPase domain of HSP90 chaperone/DNA topoisomerase II/histidine kinase"/>
    <property type="match status" value="1"/>
</dbReference>
<dbReference type="Pfam" id="PF08447">
    <property type="entry name" value="PAS_3"/>
    <property type="match status" value="3"/>
</dbReference>
<dbReference type="InterPro" id="IPR013656">
    <property type="entry name" value="PAS_4"/>
</dbReference>
<evidence type="ECO:0000256" key="4">
    <source>
        <dbReference type="ARBA" id="ARBA00022679"/>
    </source>
</evidence>
<keyword evidence="11" id="KW-1185">Reference proteome</keyword>
<dbReference type="InterPro" id="IPR005467">
    <property type="entry name" value="His_kinase_dom"/>
</dbReference>
<dbReference type="PROSITE" id="PS50109">
    <property type="entry name" value="HIS_KIN"/>
    <property type="match status" value="1"/>
</dbReference>
<dbReference type="PROSITE" id="PS50112">
    <property type="entry name" value="PAS"/>
    <property type="match status" value="2"/>
</dbReference>
<dbReference type="Gene3D" id="1.10.287.130">
    <property type="match status" value="1"/>
</dbReference>
<feature type="domain" description="PAS" evidence="8">
    <location>
        <begin position="22"/>
        <end position="86"/>
    </location>
</feature>
<keyword evidence="4" id="KW-0808">Transferase</keyword>
<feature type="domain" description="PAC" evidence="9">
    <location>
        <begin position="606"/>
        <end position="659"/>
    </location>
</feature>
<feature type="domain" description="PAC" evidence="9">
    <location>
        <begin position="346"/>
        <end position="404"/>
    </location>
</feature>
<feature type="domain" description="PAC" evidence="9">
    <location>
        <begin position="91"/>
        <end position="144"/>
    </location>
</feature>
<dbReference type="InterPro" id="IPR035965">
    <property type="entry name" value="PAS-like_dom_sf"/>
</dbReference>
<dbReference type="InterPro" id="IPR003661">
    <property type="entry name" value="HisK_dim/P_dom"/>
</dbReference>
<evidence type="ECO:0000256" key="5">
    <source>
        <dbReference type="ARBA" id="ARBA00022777"/>
    </source>
</evidence>
<dbReference type="SMART" id="SM00387">
    <property type="entry name" value="HATPase_c"/>
    <property type="match status" value="1"/>
</dbReference>
<dbReference type="NCBIfam" id="TIGR00229">
    <property type="entry name" value="sensory_box"/>
    <property type="match status" value="4"/>
</dbReference>
<dbReference type="SMART" id="SM00388">
    <property type="entry name" value="HisKA"/>
    <property type="match status" value="1"/>
</dbReference>
<dbReference type="Gene3D" id="3.30.565.10">
    <property type="entry name" value="Histidine kinase-like ATPase, C-terminal domain"/>
    <property type="match status" value="1"/>
</dbReference>
<accession>A0ABW5M2M6</accession>
<dbReference type="PRINTS" id="PR00344">
    <property type="entry name" value="BCTRLSENSOR"/>
</dbReference>
<comment type="catalytic activity">
    <reaction evidence="1">
        <text>ATP + protein L-histidine = ADP + protein N-phospho-L-histidine.</text>
        <dbReference type="EC" id="2.7.13.3"/>
    </reaction>
</comment>
<dbReference type="SUPFAM" id="SSF55785">
    <property type="entry name" value="PYP-like sensor domain (PAS domain)"/>
    <property type="match status" value="5"/>
</dbReference>
<dbReference type="InterPro" id="IPR036890">
    <property type="entry name" value="HATPase_C_sf"/>
</dbReference>
<dbReference type="InterPro" id="IPR000700">
    <property type="entry name" value="PAS-assoc_C"/>
</dbReference>
<evidence type="ECO:0000259" key="9">
    <source>
        <dbReference type="PROSITE" id="PS50113"/>
    </source>
</evidence>
<feature type="domain" description="PAS" evidence="8">
    <location>
        <begin position="405"/>
        <end position="475"/>
    </location>
</feature>
<evidence type="ECO:0000259" key="7">
    <source>
        <dbReference type="PROSITE" id="PS50109"/>
    </source>
</evidence>
<dbReference type="InterPro" id="IPR001610">
    <property type="entry name" value="PAC"/>
</dbReference>
<feature type="domain" description="PAC" evidence="9">
    <location>
        <begin position="478"/>
        <end position="530"/>
    </location>
</feature>
<organism evidence="10 11">
    <name type="scientific">Spirosoma soli</name>
    <dbReference type="NCBI Taxonomy" id="1770529"/>
    <lineage>
        <taxon>Bacteria</taxon>
        <taxon>Pseudomonadati</taxon>
        <taxon>Bacteroidota</taxon>
        <taxon>Cytophagia</taxon>
        <taxon>Cytophagales</taxon>
        <taxon>Cytophagaceae</taxon>
        <taxon>Spirosoma</taxon>
    </lineage>
</organism>
<dbReference type="SMART" id="SM00091">
    <property type="entry name" value="PAS"/>
    <property type="match status" value="5"/>
</dbReference>
<evidence type="ECO:0000259" key="8">
    <source>
        <dbReference type="PROSITE" id="PS50112"/>
    </source>
</evidence>
<dbReference type="RefSeq" id="WP_381521802.1">
    <property type="nucleotide sequence ID" value="NZ_JBHULN010000004.1"/>
</dbReference>
<dbReference type="InterPro" id="IPR036097">
    <property type="entry name" value="HisK_dim/P_sf"/>
</dbReference>
<keyword evidence="5" id="KW-0418">Kinase</keyword>
<comment type="caution">
    <text evidence="10">The sequence shown here is derived from an EMBL/GenBank/DDBJ whole genome shotgun (WGS) entry which is preliminary data.</text>
</comment>
<dbReference type="Pfam" id="PF00512">
    <property type="entry name" value="HisKA"/>
    <property type="match status" value="1"/>
</dbReference>